<dbReference type="AlphaFoldDB" id="A0AAD0ACZ3"/>
<accession>A0AAD0ACZ3</accession>
<feature type="transmembrane region" description="Helical" evidence="2">
    <location>
        <begin position="285"/>
        <end position="305"/>
    </location>
</feature>
<gene>
    <name evidence="3" type="ORF">YHS_03135</name>
</gene>
<evidence type="ECO:0000313" key="3">
    <source>
        <dbReference type="EMBL" id="ATQ82900.1"/>
    </source>
</evidence>
<proteinExistence type="predicted"/>
<keyword evidence="1" id="KW-0175">Coiled coil</keyword>
<feature type="coiled-coil region" evidence="1">
    <location>
        <begin position="251"/>
        <end position="285"/>
    </location>
</feature>
<evidence type="ECO:0000256" key="2">
    <source>
        <dbReference type="SAM" id="Phobius"/>
    </source>
</evidence>
<feature type="coiled-coil region" evidence="1">
    <location>
        <begin position="43"/>
        <end position="113"/>
    </location>
</feature>
<keyword evidence="2" id="KW-0472">Membrane</keyword>
<name>A0AAD0ACZ3_FAUOS</name>
<reference evidence="3" key="1">
    <citation type="submission" date="2017-11" db="EMBL/GenBank/DDBJ databases">
        <title>Complete Genome Sequence from Moraxella oslensis YHS isolated from human skin.</title>
        <authorList>
            <person name="Lee K."/>
            <person name="Lim J.Y."/>
            <person name="Hwang I."/>
        </authorList>
    </citation>
    <scope>NUCLEOTIDE SEQUENCE</scope>
    <source>
        <strain evidence="3">YHS</strain>
    </source>
</reference>
<keyword evidence="2" id="KW-1133">Transmembrane helix</keyword>
<protein>
    <submittedName>
        <fullName evidence="3">Uncharacterized protein</fullName>
    </submittedName>
</protein>
<organism evidence="3">
    <name type="scientific">Faucicola osloensis</name>
    <name type="common">Moraxella osloensis</name>
    <dbReference type="NCBI Taxonomy" id="34062"/>
    <lineage>
        <taxon>Bacteria</taxon>
        <taxon>Pseudomonadati</taxon>
        <taxon>Pseudomonadota</taxon>
        <taxon>Gammaproteobacteria</taxon>
        <taxon>Moraxellales</taxon>
        <taxon>Moraxellaceae</taxon>
        <taxon>Faucicola</taxon>
    </lineage>
</organism>
<sequence>MLQKLSKTEIHENIKADQSMDALIGLIHQNINKPIDENVNKQIENIKFDIQSSSEKINKIEKELKVQNIKIKENFDEIHELIGDKSDENQNKIETLEELISDFKKNNFEMLEQSFEKIGESFNVLNLNIVTNKNSLLDELGQQLTTGFSNQQTTVLSHVDEQFKKNLDELKEQQKYQVDQWYTLFKTLQILSNQHISSLNSQSELISTLLIDFEKKISNKQDAIILQLIEKIESSSDLSLNKQQNKINQLQEFQKNRLDQQASELKALDENIKDQLAKNKKMQTMTLGISIINLLLIALIIYLGFSK</sequence>
<evidence type="ECO:0000256" key="1">
    <source>
        <dbReference type="SAM" id="Coils"/>
    </source>
</evidence>
<keyword evidence="2" id="KW-0812">Transmembrane</keyword>
<dbReference type="EMBL" id="CP024176">
    <property type="protein sequence ID" value="ATQ82900.1"/>
    <property type="molecule type" value="Genomic_DNA"/>
</dbReference>